<keyword evidence="5" id="KW-0552">Olfaction</keyword>
<dbReference type="OrthoDB" id="6765072at2759"/>
<evidence type="ECO:0000256" key="4">
    <source>
        <dbReference type="ARBA" id="ARBA00022692"/>
    </source>
</evidence>
<keyword evidence="8" id="KW-0675">Receptor</keyword>
<feature type="transmembrane region" description="Helical" evidence="10">
    <location>
        <begin position="438"/>
        <end position="457"/>
    </location>
</feature>
<feature type="transmembrane region" description="Helical" evidence="10">
    <location>
        <begin position="45"/>
        <end position="66"/>
    </location>
</feature>
<dbReference type="GO" id="GO:0005549">
    <property type="term" value="F:odorant binding"/>
    <property type="evidence" value="ECO:0007669"/>
    <property type="project" value="InterPro"/>
</dbReference>
<evidence type="ECO:0000256" key="6">
    <source>
        <dbReference type="ARBA" id="ARBA00022989"/>
    </source>
</evidence>
<feature type="transmembrane region" description="Helical" evidence="10">
    <location>
        <begin position="135"/>
        <end position="154"/>
    </location>
</feature>
<keyword evidence="2" id="KW-1003">Cell membrane</keyword>
<dbReference type="Pfam" id="PF02949">
    <property type="entry name" value="7tm_6"/>
    <property type="match status" value="2"/>
</dbReference>
<keyword evidence="3" id="KW-0716">Sensory transduction</keyword>
<evidence type="ECO:0000313" key="12">
    <source>
        <dbReference type="Proteomes" id="UP000639338"/>
    </source>
</evidence>
<feature type="transmembrane region" description="Helical" evidence="10">
    <location>
        <begin position="828"/>
        <end position="851"/>
    </location>
</feature>
<feature type="transmembrane region" description="Helical" evidence="10">
    <location>
        <begin position="78"/>
        <end position="96"/>
    </location>
</feature>
<comment type="subcellular location">
    <subcellularLocation>
        <location evidence="1">Cell membrane</location>
        <topology evidence="1">Multi-pass membrane protein</topology>
    </subcellularLocation>
</comment>
<dbReference type="GO" id="GO:0004984">
    <property type="term" value="F:olfactory receptor activity"/>
    <property type="evidence" value="ECO:0007669"/>
    <property type="project" value="InterPro"/>
</dbReference>
<keyword evidence="4 10" id="KW-0812">Transmembrane</keyword>
<keyword evidence="7 10" id="KW-0472">Membrane</keyword>
<feature type="transmembrane region" description="Helical" evidence="10">
    <location>
        <begin position="636"/>
        <end position="660"/>
    </location>
</feature>
<feature type="transmembrane region" description="Helical" evidence="10">
    <location>
        <begin position="672"/>
        <end position="692"/>
    </location>
</feature>
<evidence type="ECO:0000256" key="10">
    <source>
        <dbReference type="SAM" id="Phobius"/>
    </source>
</evidence>
<evidence type="ECO:0000256" key="7">
    <source>
        <dbReference type="ARBA" id="ARBA00023136"/>
    </source>
</evidence>
<evidence type="ECO:0000256" key="3">
    <source>
        <dbReference type="ARBA" id="ARBA00022606"/>
    </source>
</evidence>
<accession>A0A834Y264</accession>
<keyword evidence="12" id="KW-1185">Reference proteome</keyword>
<organism evidence="11 12">
    <name type="scientific">Aphidius gifuensis</name>
    <name type="common">Parasitoid wasp</name>
    <dbReference type="NCBI Taxonomy" id="684658"/>
    <lineage>
        <taxon>Eukaryota</taxon>
        <taxon>Metazoa</taxon>
        <taxon>Ecdysozoa</taxon>
        <taxon>Arthropoda</taxon>
        <taxon>Hexapoda</taxon>
        <taxon>Insecta</taxon>
        <taxon>Pterygota</taxon>
        <taxon>Neoptera</taxon>
        <taxon>Endopterygota</taxon>
        <taxon>Hymenoptera</taxon>
        <taxon>Apocrita</taxon>
        <taxon>Ichneumonoidea</taxon>
        <taxon>Braconidae</taxon>
        <taxon>Aphidiinae</taxon>
        <taxon>Aphidius</taxon>
    </lineage>
</organism>
<keyword evidence="6 10" id="KW-1133">Transmembrane helix</keyword>
<reference evidence="11 12" key="1">
    <citation type="submission" date="2020-08" db="EMBL/GenBank/DDBJ databases">
        <title>Aphidius gifuensis genome sequencing and assembly.</title>
        <authorList>
            <person name="Du Z."/>
        </authorList>
    </citation>
    <scope>NUCLEOTIDE SEQUENCE [LARGE SCALE GENOMIC DNA]</scope>
    <source>
        <strain evidence="11">YNYX2018</strain>
        <tissue evidence="11">Adults</tissue>
    </source>
</reference>
<feature type="transmembrane region" description="Helical" evidence="10">
    <location>
        <begin position="494"/>
        <end position="515"/>
    </location>
</feature>
<protein>
    <recommendedName>
        <fullName evidence="13">Odorant receptor</fullName>
    </recommendedName>
</protein>
<evidence type="ECO:0000256" key="1">
    <source>
        <dbReference type="ARBA" id="ARBA00004651"/>
    </source>
</evidence>
<name>A0A834Y264_APHGI</name>
<evidence type="ECO:0000256" key="2">
    <source>
        <dbReference type="ARBA" id="ARBA00022475"/>
    </source>
</evidence>
<comment type="caution">
    <text evidence="11">The sequence shown here is derived from an EMBL/GenBank/DDBJ whole genome shotgun (WGS) entry which is preliminary data.</text>
</comment>
<evidence type="ECO:0008006" key="13">
    <source>
        <dbReference type="Google" id="ProtNLM"/>
    </source>
</evidence>
<dbReference type="GO" id="GO:0007165">
    <property type="term" value="P:signal transduction"/>
    <property type="evidence" value="ECO:0007669"/>
    <property type="project" value="UniProtKB-KW"/>
</dbReference>
<sequence>MELDKKMNNVKWNKDTEYALGLHKKLINFLGYWPTEYQKLAKIRVIIISVILIAVVIIFIRNLILYGNCGTDEEFIDTLIIMTANLMSTIKVILCWHHKNHYNNILQSIIEDWYCVNDNKTRKIMLKYAKIGRNILIFQLIGSYGTLIPMFVRYPSTDEVVSKYNNETILLRDIPSIFMFTIAMHVCGQLDILYNTIQIINGDENYQQQHFYIENFIKRHNHLLEILNKFETICSVIFFCEILSNIFIICISGIMMLRALQHFDNVLAFKMFARMFVLLLQLFLYNLIGEILSNKTENLQIAIYNCNWYKLTPCTIKNIAFIILRTNYPFHLTAGKIQYMNLSNFKNTVKSIVSFLSILLIHSKTMVLDNKTKWNENTEYAFGLQKKLITFLGYWPEYFDDKLSKTKAIIWSTTQLFVVIIFINNFNIHGNCGTAEELIDSLTMMTTSSLSILKILLSWCQRNLYKIILNSLIKDWYYSHNNESREIMLKYAKIGRVILIVQFFGAYGSLIPLIARYPSTNQIINEYNNDSIFVRNIPYGPRCWISMTMPLYIYVGYYLILCIHITIMATAYIGVGIFMFTIAMHVCGQLDILYSTIKMIDADENYQQQHFYLKNFIKRHNHLLENLNKFETICSVIFFCEILSNIFIICLSGIMMLRALQHFDNVLAFKMFARMFVLLLQLFLYNLIGEILSNKTENLQIAIYNSEELIDALTMMATNTLAILKILLTWYQRKLYKIILNSFIDDWYFNHNDKSHKIMLKYAKIGRVVLIIQCFGAYGSLIPLIARYPSTNQMINKYNNDSIFVRNIPYGPRCWISLTMSWYLYVGYYLMFCVNVIIMVTAYMGVGIFMFTIAMHVCGQLDILYNTIKIINGAENYQQQHFYLKNFIKRHNHLLENLNKFETICSVIFFCEILSNIFIICLSGIMMLRALQNFDNVLAFKMFARMFVLLLQLFLYNLIGEILSNKTENLQIAIYNCNWYKLTPCTIRNIAFIILRTNYPFHLTAGKIHYMNLSNFKNTVKSIVSFLSILRLMFES</sequence>
<feature type="transmembrane region" description="Helical" evidence="10">
    <location>
        <begin position="174"/>
        <end position="194"/>
    </location>
</feature>
<feature type="transmembrane region" description="Helical" evidence="10">
    <location>
        <begin position="765"/>
        <end position="786"/>
    </location>
</feature>
<gene>
    <name evidence="11" type="ORF">HCN44_005548</name>
</gene>
<evidence type="ECO:0000256" key="9">
    <source>
        <dbReference type="ARBA" id="ARBA00023224"/>
    </source>
</evidence>
<feature type="transmembrane region" description="Helical" evidence="10">
    <location>
        <begin position="938"/>
        <end position="959"/>
    </location>
</feature>
<proteinExistence type="predicted"/>
<evidence type="ECO:0000256" key="5">
    <source>
        <dbReference type="ARBA" id="ARBA00022725"/>
    </source>
</evidence>
<dbReference type="PANTHER" id="PTHR21137">
    <property type="entry name" value="ODORANT RECEPTOR"/>
    <property type="match status" value="1"/>
</dbReference>
<dbReference type="PANTHER" id="PTHR21137:SF35">
    <property type="entry name" value="ODORANT RECEPTOR 19A-RELATED"/>
    <property type="match status" value="1"/>
</dbReference>
<feature type="transmembrane region" description="Helical" evidence="10">
    <location>
        <begin position="408"/>
        <end position="426"/>
    </location>
</feature>
<dbReference type="GO" id="GO:0005886">
    <property type="term" value="C:plasma membrane"/>
    <property type="evidence" value="ECO:0007669"/>
    <property type="project" value="UniProtKB-SubCell"/>
</dbReference>
<feature type="transmembrane region" description="Helical" evidence="10">
    <location>
        <begin position="904"/>
        <end position="926"/>
    </location>
</feature>
<keyword evidence="9" id="KW-0807">Transducer</keyword>
<evidence type="ECO:0000256" key="8">
    <source>
        <dbReference type="ARBA" id="ARBA00023170"/>
    </source>
</evidence>
<evidence type="ECO:0000313" key="11">
    <source>
        <dbReference type="EMBL" id="KAF7997271.1"/>
    </source>
</evidence>
<feature type="transmembrane region" description="Helical" evidence="10">
    <location>
        <begin position="267"/>
        <end position="288"/>
    </location>
</feature>
<dbReference type="EMBL" id="JACMRX010000001">
    <property type="protein sequence ID" value="KAF7997271.1"/>
    <property type="molecule type" value="Genomic_DNA"/>
</dbReference>
<dbReference type="AlphaFoldDB" id="A0A834Y264"/>
<dbReference type="InterPro" id="IPR004117">
    <property type="entry name" value="7tm6_olfct_rcpt"/>
</dbReference>
<feature type="transmembrane region" description="Helical" evidence="10">
    <location>
        <begin position="551"/>
        <end position="570"/>
    </location>
</feature>
<feature type="transmembrane region" description="Helical" evidence="10">
    <location>
        <begin position="233"/>
        <end position="255"/>
    </location>
</feature>
<dbReference type="Proteomes" id="UP000639338">
    <property type="component" value="Unassembled WGS sequence"/>
</dbReference>